<evidence type="ECO:0000256" key="1">
    <source>
        <dbReference type="ARBA" id="ARBA00004496"/>
    </source>
</evidence>
<dbReference type="SMART" id="SM00357">
    <property type="entry name" value="CSP"/>
    <property type="match status" value="4"/>
</dbReference>
<dbReference type="InterPro" id="IPR011129">
    <property type="entry name" value="CSD"/>
</dbReference>
<feature type="region of interest" description="Disordered" evidence="6">
    <location>
        <begin position="1206"/>
        <end position="1352"/>
    </location>
</feature>
<feature type="compositionally biased region" description="Basic and acidic residues" evidence="6">
    <location>
        <begin position="1233"/>
        <end position="1247"/>
    </location>
</feature>
<dbReference type="GeneID" id="20638546"/>
<keyword evidence="2" id="KW-0963">Cytoplasm</keyword>
<feature type="domain" description="CSD" evidence="8">
    <location>
        <begin position="165"/>
        <end position="226"/>
    </location>
</feature>
<feature type="compositionally biased region" description="Basic and acidic residues" evidence="6">
    <location>
        <begin position="1072"/>
        <end position="1102"/>
    </location>
</feature>
<dbReference type="InterPro" id="IPR001374">
    <property type="entry name" value="R3H_dom"/>
</dbReference>
<evidence type="ECO:0008006" key="11">
    <source>
        <dbReference type="Google" id="ProtNLM"/>
    </source>
</evidence>
<dbReference type="InterPro" id="IPR012340">
    <property type="entry name" value="NA-bd_OB-fold"/>
</dbReference>
<keyword evidence="10" id="KW-1185">Reference proteome</keyword>
<keyword evidence="4" id="KW-0694">RNA-binding</keyword>
<dbReference type="STRING" id="1094619.G4Z9V3"/>
<gene>
    <name evidence="9" type="ORF">PHYSODRAFT_254834</name>
</gene>
<evidence type="ECO:0000259" key="7">
    <source>
        <dbReference type="PROSITE" id="PS51061"/>
    </source>
</evidence>
<feature type="region of interest" description="Disordered" evidence="6">
    <location>
        <begin position="278"/>
        <end position="313"/>
    </location>
</feature>
<dbReference type="InterPro" id="IPR002059">
    <property type="entry name" value="CSP_DNA-bd"/>
</dbReference>
<dbReference type="PROSITE" id="PS51061">
    <property type="entry name" value="R3H"/>
    <property type="match status" value="1"/>
</dbReference>
<feature type="compositionally biased region" description="Polar residues" evidence="6">
    <location>
        <begin position="1263"/>
        <end position="1274"/>
    </location>
</feature>
<evidence type="ECO:0000256" key="3">
    <source>
        <dbReference type="ARBA" id="ARBA00022737"/>
    </source>
</evidence>
<dbReference type="GO" id="GO:0005737">
    <property type="term" value="C:cytoplasm"/>
    <property type="evidence" value="ECO:0007669"/>
    <property type="project" value="UniProtKB-SubCell"/>
</dbReference>
<dbReference type="Proteomes" id="UP000002640">
    <property type="component" value="Unassembled WGS sequence"/>
</dbReference>
<feature type="compositionally biased region" description="Low complexity" evidence="6">
    <location>
        <begin position="23"/>
        <end position="43"/>
    </location>
</feature>
<feature type="compositionally biased region" description="Basic and acidic residues" evidence="6">
    <location>
        <begin position="93"/>
        <end position="154"/>
    </location>
</feature>
<dbReference type="PROSITE" id="PS51857">
    <property type="entry name" value="CSD_2"/>
    <property type="match status" value="3"/>
</dbReference>
<evidence type="ECO:0000256" key="5">
    <source>
        <dbReference type="ARBA" id="ARBA00044751"/>
    </source>
</evidence>
<name>G4Z9V3_PHYSP</name>
<feature type="compositionally biased region" description="Basic residues" evidence="6">
    <location>
        <begin position="563"/>
        <end position="577"/>
    </location>
</feature>
<keyword evidence="3" id="KW-0677">Repeat</keyword>
<feature type="region of interest" description="Disordered" evidence="6">
    <location>
        <begin position="517"/>
        <end position="577"/>
    </location>
</feature>
<feature type="compositionally biased region" description="Basic and acidic residues" evidence="6">
    <location>
        <begin position="55"/>
        <end position="85"/>
    </location>
</feature>
<protein>
    <recommendedName>
        <fullName evidence="11">CSD domain-containing protein</fullName>
    </recommendedName>
</protein>
<feature type="region of interest" description="Disordered" evidence="6">
    <location>
        <begin position="1041"/>
        <end position="1102"/>
    </location>
</feature>
<feature type="compositionally biased region" description="Acidic residues" evidence="6">
    <location>
        <begin position="1048"/>
        <end position="1071"/>
    </location>
</feature>
<feature type="compositionally biased region" description="Basic and acidic residues" evidence="6">
    <location>
        <begin position="428"/>
        <end position="451"/>
    </location>
</feature>
<dbReference type="KEGG" id="psoj:PHYSODRAFT_254834"/>
<feature type="domain" description="R3H" evidence="7">
    <location>
        <begin position="777"/>
        <end position="843"/>
    </location>
</feature>
<dbReference type="InParanoid" id="G4Z9V3"/>
<feature type="compositionally biased region" description="Basic and acidic residues" evidence="6">
    <location>
        <begin position="278"/>
        <end position="294"/>
    </location>
</feature>
<feature type="region of interest" description="Disordered" evidence="6">
    <location>
        <begin position="332"/>
        <end position="352"/>
    </location>
</feature>
<feature type="compositionally biased region" description="Acidic residues" evidence="6">
    <location>
        <begin position="299"/>
        <end position="309"/>
    </location>
</feature>
<feature type="compositionally biased region" description="Low complexity" evidence="6">
    <location>
        <begin position="1320"/>
        <end position="1352"/>
    </location>
</feature>
<organism evidence="9 10">
    <name type="scientific">Phytophthora sojae (strain P6497)</name>
    <name type="common">Soybean stem and root rot agent</name>
    <name type="synonym">Phytophthora megasperma f. sp. glycines</name>
    <dbReference type="NCBI Taxonomy" id="1094619"/>
    <lineage>
        <taxon>Eukaryota</taxon>
        <taxon>Sar</taxon>
        <taxon>Stramenopiles</taxon>
        <taxon>Oomycota</taxon>
        <taxon>Peronosporomycetes</taxon>
        <taxon>Peronosporales</taxon>
        <taxon>Peronosporaceae</taxon>
        <taxon>Phytophthora</taxon>
    </lineage>
</organism>
<dbReference type="SUPFAM" id="SSF82708">
    <property type="entry name" value="R3H domain"/>
    <property type="match status" value="1"/>
</dbReference>
<dbReference type="InterPro" id="IPR036867">
    <property type="entry name" value="R3H_dom_sf"/>
</dbReference>
<dbReference type="OMA" id="GGFIKCC"/>
<sequence>MFRSPQPGDWAAEDEDTAPLPTPTQAREPAAPAPAPVSAAPAASRSQDARGGGGRFDRSNSGDYERGGRFDRDNGGGRFERDRDYGGGGGGGRFDRGGGGRYDRDRDYDRYDRGGGGRFERDNGGRYERDNGGRYEGGGRADAARWGHNADRRGGGGSGARELPVKQGFVVSIKENFGFVSCLERDGDLFFHISEAPVDVQLQDEVEFRVKYNQRSDKEMACQLVALPKGTIKVEEVSDELFDGVVTKSLPRGGHGGGRGFFNNRDDDRHQREEHGLIEVKKAPEQGEDAKAEETAATGDEEQTQEEADASPKKTLARREFVRFNSESVAVIEEKDDQEQTGRPKKNPIPHFGDEVRFRIAKHRKTGAKRAVDIIITVSAREKLEKEIEAKLETMTRETGVVDRVKNGGGFIKCCDRPVDVYFPFHEIREPEEGDNSDTKDGEQSETSEKSRRGRQGKGPTLREGDEVSFFVYEDQEDDSARSRPRLTALRVQKLPPGSVSFEELVRADVEGLVSKLPKEPRNGPEVIGSITVASVEPSDGEKSEEAKDAAIETTPESEGKPSKKKKGNNGKAKKQKVSFRLCDTEDMSYVPHIDDKVVFDEVLDKRTGKMKAVKVRVVQLNPKNRETGTINAMKEDFGFIKCAERSGDAYFRFSDVMGISRSYNNGTEVAFDVQVDNKSDHIRATRLQILPRGTVKWEDVAAEGLEGKVVAVPSSQRGHQSNRGGRGDKMKQLQKFVHGKISCITPQKQHLIDFLPELKEKVDAAFITSEDVVEAPEKIAEGKEGDKEGEEADSKAEIRISFPSALSKFERAAIHEYSDWLGLKHESSGEGSQRRLELVGTEKISLKTVEDKLAKSAPELTVEFKEDDVDDVRYNPHVGDRVKFDLVLVKRTKQFQCKSISCVEAVSTKSKPAAITKSDAAKGEGFIVSVKPEGFGFIQPAQTVPGSLEENLFFHIKEVMTGQTLAELKEGTEVQYTIFVDEKKTKKRAMAISVVPAGTIKKVVPESIKGVVTKVSFLHRMKSGPKGRFAKANPKTSTLGRIRMAIDADDDDDADAEGDSDDEENEEDNTEEVKSGDTETESKDATASDETKTTEKKDTAQKKSSKQIYLYNIRDIADPTVVLREGDEVEFIPQVTPKNLRAANIRLIQSHAKQGVVTRVADDLGGIIRLDGDDNDPAIEASYTARNVLRGDILSEGDRVEFAYRAPPAAKPNNKVSKKNVADDKGSEEEEKEKVEGEEGAAKDSAESTAEEPILGRATSVLRLSSSPNPQASSKRRGSRSVNSTLKEAMRQVGANAMVASRMAKGPDGTRGFAEGWNSSSQSKESSTTTTGTTTTTVTTTTTISSETSEA</sequence>
<accession>G4Z9V3</accession>
<dbReference type="EMBL" id="JH159153">
    <property type="protein sequence ID" value="EGZ19806.1"/>
    <property type="molecule type" value="Genomic_DNA"/>
</dbReference>
<dbReference type="SMR" id="G4Z9V3"/>
<dbReference type="PANTHER" id="PTHR12913:SF1">
    <property type="entry name" value="COLD SHOCK DOMAIN-CONTAINING PROTEIN E1"/>
    <property type="match status" value="1"/>
</dbReference>
<evidence type="ECO:0000259" key="8">
    <source>
        <dbReference type="PROSITE" id="PS51857"/>
    </source>
</evidence>
<dbReference type="GO" id="GO:0003723">
    <property type="term" value="F:RNA binding"/>
    <property type="evidence" value="ECO:0007669"/>
    <property type="project" value="UniProtKB-KW"/>
</dbReference>
<evidence type="ECO:0000256" key="6">
    <source>
        <dbReference type="SAM" id="MobiDB-lite"/>
    </source>
</evidence>
<evidence type="ECO:0000256" key="4">
    <source>
        <dbReference type="ARBA" id="ARBA00022884"/>
    </source>
</evidence>
<feature type="domain" description="CSD" evidence="8">
    <location>
        <begin position="626"/>
        <end position="690"/>
    </location>
</feature>
<proteinExistence type="inferred from homology"/>
<evidence type="ECO:0000313" key="9">
    <source>
        <dbReference type="EMBL" id="EGZ19806.1"/>
    </source>
</evidence>
<comment type="similarity">
    <text evidence="5">Belongs to the UNR family.</text>
</comment>
<comment type="subcellular location">
    <subcellularLocation>
        <location evidence="1">Cytoplasm</location>
    </subcellularLocation>
</comment>
<feature type="region of interest" description="Disordered" evidence="6">
    <location>
        <begin position="1"/>
        <end position="161"/>
    </location>
</feature>
<dbReference type="Pfam" id="PF01424">
    <property type="entry name" value="R3H"/>
    <property type="match status" value="1"/>
</dbReference>
<feature type="compositionally biased region" description="Basic and acidic residues" evidence="6">
    <location>
        <begin position="540"/>
        <end position="551"/>
    </location>
</feature>
<dbReference type="SUPFAM" id="SSF50249">
    <property type="entry name" value="Nucleic acid-binding proteins"/>
    <property type="match status" value="3"/>
</dbReference>
<dbReference type="PANTHER" id="PTHR12913">
    <property type="entry name" value="UNR PROTEIN N-RAS UPSTREAM GENE PROTEIN"/>
    <property type="match status" value="1"/>
</dbReference>
<evidence type="ECO:0000313" key="10">
    <source>
        <dbReference type="Proteomes" id="UP000002640"/>
    </source>
</evidence>
<feature type="region of interest" description="Disordered" evidence="6">
    <location>
        <begin position="428"/>
        <end position="467"/>
    </location>
</feature>
<dbReference type="Gene3D" id="3.30.1370.50">
    <property type="entry name" value="R3H-like domain"/>
    <property type="match status" value="1"/>
</dbReference>
<dbReference type="RefSeq" id="XP_009522523.1">
    <property type="nucleotide sequence ID" value="XM_009524228.1"/>
</dbReference>
<dbReference type="Gene3D" id="2.40.50.140">
    <property type="entry name" value="Nucleic acid-binding proteins"/>
    <property type="match status" value="4"/>
</dbReference>
<evidence type="ECO:0000256" key="2">
    <source>
        <dbReference type="ARBA" id="ARBA00022490"/>
    </source>
</evidence>
<feature type="domain" description="CSD" evidence="8">
    <location>
        <begin position="923"/>
        <end position="997"/>
    </location>
</feature>
<reference evidence="9 10" key="1">
    <citation type="journal article" date="2006" name="Science">
        <title>Phytophthora genome sequences uncover evolutionary origins and mechanisms of pathogenesis.</title>
        <authorList>
            <person name="Tyler B.M."/>
            <person name="Tripathy S."/>
            <person name="Zhang X."/>
            <person name="Dehal P."/>
            <person name="Jiang R.H."/>
            <person name="Aerts A."/>
            <person name="Arredondo F.D."/>
            <person name="Baxter L."/>
            <person name="Bensasson D."/>
            <person name="Beynon J.L."/>
            <person name="Chapman J."/>
            <person name="Damasceno C.M."/>
            <person name="Dorrance A.E."/>
            <person name="Dou D."/>
            <person name="Dickerman A.W."/>
            <person name="Dubchak I.L."/>
            <person name="Garbelotto M."/>
            <person name="Gijzen M."/>
            <person name="Gordon S.G."/>
            <person name="Govers F."/>
            <person name="Grunwald N.J."/>
            <person name="Huang W."/>
            <person name="Ivors K.L."/>
            <person name="Jones R.W."/>
            <person name="Kamoun S."/>
            <person name="Krampis K."/>
            <person name="Lamour K.H."/>
            <person name="Lee M.K."/>
            <person name="McDonald W.H."/>
            <person name="Medina M."/>
            <person name="Meijer H.J."/>
            <person name="Nordberg E.K."/>
            <person name="Maclean D.J."/>
            <person name="Ospina-Giraldo M.D."/>
            <person name="Morris P.F."/>
            <person name="Phuntumart V."/>
            <person name="Putnam N.H."/>
            <person name="Rash S."/>
            <person name="Rose J.K."/>
            <person name="Sakihama Y."/>
            <person name="Salamov A.A."/>
            <person name="Savidor A."/>
            <person name="Scheuring C.F."/>
            <person name="Smith B.M."/>
            <person name="Sobral B.W."/>
            <person name="Terry A."/>
            <person name="Torto-Alalibo T.A."/>
            <person name="Win J."/>
            <person name="Xu Z."/>
            <person name="Zhang H."/>
            <person name="Grigoriev I.V."/>
            <person name="Rokhsar D.S."/>
            <person name="Boore J.L."/>
        </authorList>
    </citation>
    <scope>NUCLEOTIDE SEQUENCE [LARGE SCALE GENOMIC DNA]</scope>
    <source>
        <strain evidence="9 10">P6497</strain>
    </source>
</reference>